<dbReference type="PANTHER" id="PTHR32011">
    <property type="entry name" value="OS08G0472400 PROTEIN"/>
    <property type="match status" value="1"/>
</dbReference>
<evidence type="ECO:0000313" key="3">
    <source>
        <dbReference type="Proteomes" id="UP001055439"/>
    </source>
</evidence>
<dbReference type="GO" id="GO:0004722">
    <property type="term" value="F:protein serine/threonine phosphatase activity"/>
    <property type="evidence" value="ECO:0007669"/>
    <property type="project" value="UniProtKB-EC"/>
</dbReference>
<dbReference type="AlphaFoldDB" id="A0A9E7E8T9"/>
<gene>
    <name evidence="2" type="ORF">MUK42_09566</name>
</gene>
<evidence type="ECO:0000313" key="2">
    <source>
        <dbReference type="EMBL" id="URD72563.1"/>
    </source>
</evidence>
<sequence>MVLLAVILRRQMSWERIEKPDVLYGSASESKKGEDFTLVKTECQRVPEHGDTTFSVPALFDGHNGSAAAICSKENILNNVLSAIPSDLSRNEWIKAFPRALVVGFVKTDKDFKEIVRDYSEADMVEEIFMGPQSLLKVKRSSYQQVMCNGRLDLEYPVCTLFKLFNCAAICQLEMKASEGISAHVGSSRPGKVHPWNGPFLCLTCRSKKEAMEGRRPLGGEVTVSAGAEDTEALSAASAPDTMADVDRRAPSGLIPAPYAAGLRRLSARAAPAPSPRSGLASFSPLADAVLSHLRAAGVPLLPGLTPAELAHAEAELSFAFPPDLRALLSLALPSAPGFPDWRQPRRLIPALRLPLAAASLQIRRRASGADPARAALRRAPLLIPVFERCYLPVRPPLAGNPVFLVDESRISCCGVDLADFFRRQSLLPSSFPAPPLRRQLSAAEKTLLPPPPPSDSRRSLDSIAGKSPRWIEFWSDAAASDRRRQSASSASDPELFLEIRVKRLPDWVRSYLDRMGTVLKDGGWGEAEVAEMVEVTAATGFCDGRGDAAVVDGQVVLEALLLKAVRCSDSLRRAGWSSEEVSDVLGFDLRPERRRRPPLKLPPEIAVKIGKLAEAVSRS</sequence>
<dbReference type="EMBL" id="CP097502">
    <property type="protein sequence ID" value="URD72563.1"/>
    <property type="molecule type" value="Genomic_DNA"/>
</dbReference>
<dbReference type="SUPFAM" id="SSF81606">
    <property type="entry name" value="PP2C-like"/>
    <property type="match status" value="1"/>
</dbReference>
<dbReference type="PANTHER" id="PTHR32011:SF2">
    <property type="entry name" value="OS08G0472400 PROTEIN"/>
    <property type="match status" value="1"/>
</dbReference>
<dbReference type="EC" id="3.1.3.16" evidence="1"/>
<dbReference type="InterPro" id="IPR036457">
    <property type="entry name" value="PPM-type-like_dom_sf"/>
</dbReference>
<proteinExistence type="predicted"/>
<dbReference type="Proteomes" id="UP001055439">
    <property type="component" value="Chromosome 1"/>
</dbReference>
<organism evidence="2 3">
    <name type="scientific">Musa troglodytarum</name>
    <name type="common">fe'i banana</name>
    <dbReference type="NCBI Taxonomy" id="320322"/>
    <lineage>
        <taxon>Eukaryota</taxon>
        <taxon>Viridiplantae</taxon>
        <taxon>Streptophyta</taxon>
        <taxon>Embryophyta</taxon>
        <taxon>Tracheophyta</taxon>
        <taxon>Spermatophyta</taxon>
        <taxon>Magnoliopsida</taxon>
        <taxon>Liliopsida</taxon>
        <taxon>Zingiberales</taxon>
        <taxon>Musaceae</taxon>
        <taxon>Musa</taxon>
    </lineage>
</organism>
<keyword evidence="3" id="KW-1185">Reference proteome</keyword>
<dbReference type="Gene3D" id="3.60.40.10">
    <property type="entry name" value="PPM-type phosphatase domain"/>
    <property type="match status" value="1"/>
</dbReference>
<reference evidence="2" key="1">
    <citation type="submission" date="2022-05" db="EMBL/GenBank/DDBJ databases">
        <title>The Musa troglodytarum L. genome provides insights into the mechanism of non-climacteric behaviour and enrichment of carotenoids.</title>
        <authorList>
            <person name="Wang J."/>
        </authorList>
    </citation>
    <scope>NUCLEOTIDE SEQUENCE</scope>
    <source>
        <tissue evidence="2">Leaf</tissue>
    </source>
</reference>
<protein>
    <recommendedName>
        <fullName evidence="1">protein-serine/threonine phosphatase</fullName>
        <ecNumber evidence="1">3.1.3.16</ecNumber>
    </recommendedName>
</protein>
<evidence type="ECO:0000256" key="1">
    <source>
        <dbReference type="ARBA" id="ARBA00013081"/>
    </source>
</evidence>
<dbReference type="OrthoDB" id="10483300at2759"/>
<accession>A0A9E7E8T9</accession>
<name>A0A9E7E8T9_9LILI</name>